<dbReference type="InParanoid" id="G4Z7B0"/>
<feature type="non-terminal residue" evidence="2">
    <location>
        <position position="68"/>
    </location>
</feature>
<dbReference type="AlphaFoldDB" id="G4Z7B0"/>
<dbReference type="KEGG" id="psoj:PHYSODRAFT_419795"/>
<feature type="compositionally biased region" description="Low complexity" evidence="1">
    <location>
        <begin position="50"/>
        <end position="59"/>
    </location>
</feature>
<evidence type="ECO:0000256" key="1">
    <source>
        <dbReference type="SAM" id="MobiDB-lite"/>
    </source>
</evidence>
<gene>
    <name evidence="2" type="ORF">PHYSODRAFT_419795</name>
</gene>
<organism evidence="2 3">
    <name type="scientific">Phytophthora sojae (strain P6497)</name>
    <name type="common">Soybean stem and root rot agent</name>
    <name type="synonym">Phytophthora megasperma f. sp. glycines</name>
    <dbReference type="NCBI Taxonomy" id="1094619"/>
    <lineage>
        <taxon>Eukaryota</taxon>
        <taxon>Sar</taxon>
        <taxon>Stramenopiles</taxon>
        <taxon>Oomycota</taxon>
        <taxon>Peronosporomycetes</taxon>
        <taxon>Peronosporales</taxon>
        <taxon>Peronosporaceae</taxon>
        <taxon>Phytophthora</taxon>
    </lineage>
</organism>
<sequence>VPPALRKIYTDFSLNYNLTDWPRSPDQSTPPRGNDGQRGAQRTDTANGFPSTSRSTPTSLRCLPSSTG</sequence>
<proteinExistence type="predicted"/>
<protein>
    <submittedName>
        <fullName evidence="2">Uncharacterized protein</fullName>
    </submittedName>
</protein>
<evidence type="ECO:0000313" key="2">
    <source>
        <dbReference type="EMBL" id="EGZ19618.1"/>
    </source>
</evidence>
<feature type="compositionally biased region" description="Polar residues" evidence="1">
    <location>
        <begin position="40"/>
        <end position="49"/>
    </location>
</feature>
<feature type="region of interest" description="Disordered" evidence="1">
    <location>
        <begin position="16"/>
        <end position="68"/>
    </location>
</feature>
<dbReference type="RefSeq" id="XP_009522335.1">
    <property type="nucleotide sequence ID" value="XM_009524040.1"/>
</dbReference>
<accession>G4Z7B0</accession>
<reference evidence="2 3" key="1">
    <citation type="journal article" date="2006" name="Science">
        <title>Phytophthora genome sequences uncover evolutionary origins and mechanisms of pathogenesis.</title>
        <authorList>
            <person name="Tyler B.M."/>
            <person name="Tripathy S."/>
            <person name="Zhang X."/>
            <person name="Dehal P."/>
            <person name="Jiang R.H."/>
            <person name="Aerts A."/>
            <person name="Arredondo F.D."/>
            <person name="Baxter L."/>
            <person name="Bensasson D."/>
            <person name="Beynon J.L."/>
            <person name="Chapman J."/>
            <person name="Damasceno C.M."/>
            <person name="Dorrance A.E."/>
            <person name="Dou D."/>
            <person name="Dickerman A.W."/>
            <person name="Dubchak I.L."/>
            <person name="Garbelotto M."/>
            <person name="Gijzen M."/>
            <person name="Gordon S.G."/>
            <person name="Govers F."/>
            <person name="Grunwald N.J."/>
            <person name="Huang W."/>
            <person name="Ivors K.L."/>
            <person name="Jones R.W."/>
            <person name="Kamoun S."/>
            <person name="Krampis K."/>
            <person name="Lamour K.H."/>
            <person name="Lee M.K."/>
            <person name="McDonald W.H."/>
            <person name="Medina M."/>
            <person name="Meijer H.J."/>
            <person name="Nordberg E.K."/>
            <person name="Maclean D.J."/>
            <person name="Ospina-Giraldo M.D."/>
            <person name="Morris P.F."/>
            <person name="Phuntumart V."/>
            <person name="Putnam N.H."/>
            <person name="Rash S."/>
            <person name="Rose J.K."/>
            <person name="Sakihama Y."/>
            <person name="Salamov A.A."/>
            <person name="Savidor A."/>
            <person name="Scheuring C.F."/>
            <person name="Smith B.M."/>
            <person name="Sobral B.W."/>
            <person name="Terry A."/>
            <person name="Torto-Alalibo T.A."/>
            <person name="Win J."/>
            <person name="Xu Z."/>
            <person name="Zhang H."/>
            <person name="Grigoriev I.V."/>
            <person name="Rokhsar D.S."/>
            <person name="Boore J.L."/>
        </authorList>
    </citation>
    <scope>NUCLEOTIDE SEQUENCE [LARGE SCALE GENOMIC DNA]</scope>
    <source>
        <strain evidence="2 3">P6497</strain>
    </source>
</reference>
<evidence type="ECO:0000313" key="3">
    <source>
        <dbReference type="Proteomes" id="UP000002640"/>
    </source>
</evidence>
<feature type="non-terminal residue" evidence="2">
    <location>
        <position position="1"/>
    </location>
</feature>
<dbReference type="EMBL" id="JH159153">
    <property type="protein sequence ID" value="EGZ19618.1"/>
    <property type="molecule type" value="Genomic_DNA"/>
</dbReference>
<dbReference type="Proteomes" id="UP000002640">
    <property type="component" value="Unassembled WGS sequence"/>
</dbReference>
<name>G4Z7B0_PHYSP</name>
<keyword evidence="3" id="KW-1185">Reference proteome</keyword>
<dbReference type="GeneID" id="20652086"/>